<dbReference type="InterPro" id="IPR050237">
    <property type="entry name" value="ATP-dep_AMP-bd_enzyme"/>
</dbReference>
<proteinExistence type="predicted"/>
<dbReference type="Gene3D" id="3.40.50.12780">
    <property type="entry name" value="N-terminal domain of ligase-like"/>
    <property type="match status" value="1"/>
</dbReference>
<dbReference type="InterPro" id="IPR042099">
    <property type="entry name" value="ANL_N_sf"/>
</dbReference>
<comment type="caution">
    <text evidence="3">The sequence shown here is derived from an EMBL/GenBank/DDBJ whole genome shotgun (WGS) entry which is preliminary data.</text>
</comment>
<dbReference type="SUPFAM" id="SSF56801">
    <property type="entry name" value="Acetyl-CoA synthetase-like"/>
    <property type="match status" value="1"/>
</dbReference>
<dbReference type="EMBL" id="JAVREZ010000005">
    <property type="protein sequence ID" value="MDT0481882.1"/>
    <property type="molecule type" value="Genomic_DNA"/>
</dbReference>
<keyword evidence="4" id="KW-1185">Reference proteome</keyword>
<name>A0ABU2V8I7_9ACTN</name>
<evidence type="ECO:0000313" key="3">
    <source>
        <dbReference type="EMBL" id="MDT0481882.1"/>
    </source>
</evidence>
<dbReference type="PANTHER" id="PTHR43767">
    <property type="entry name" value="LONG-CHAIN-FATTY-ACID--COA LIGASE"/>
    <property type="match status" value="1"/>
</dbReference>
<dbReference type="Proteomes" id="UP001183824">
    <property type="component" value="Unassembled WGS sequence"/>
</dbReference>
<feature type="region of interest" description="Disordered" evidence="1">
    <location>
        <begin position="436"/>
        <end position="455"/>
    </location>
</feature>
<evidence type="ECO:0000256" key="1">
    <source>
        <dbReference type="SAM" id="MobiDB-lite"/>
    </source>
</evidence>
<dbReference type="PANTHER" id="PTHR43767:SF10">
    <property type="entry name" value="SURFACTIN SYNTHASE SUBUNIT 1"/>
    <property type="match status" value="1"/>
</dbReference>
<dbReference type="Gene3D" id="3.30.300.30">
    <property type="match status" value="1"/>
</dbReference>
<keyword evidence="3" id="KW-0436">Ligase</keyword>
<feature type="domain" description="AMP-dependent synthetase/ligase" evidence="2">
    <location>
        <begin position="134"/>
        <end position="298"/>
    </location>
</feature>
<dbReference type="Pfam" id="PF00501">
    <property type="entry name" value="AMP-binding"/>
    <property type="match status" value="1"/>
</dbReference>
<accession>A0ABU2V8I7</accession>
<protein>
    <submittedName>
        <fullName evidence="3">Fatty acid--CoA ligase family protein</fullName>
    </submittedName>
</protein>
<evidence type="ECO:0000259" key="2">
    <source>
        <dbReference type="Pfam" id="PF00501"/>
    </source>
</evidence>
<dbReference type="CDD" id="cd04433">
    <property type="entry name" value="AFD_class_I"/>
    <property type="match status" value="1"/>
</dbReference>
<organism evidence="3 4">
    <name type="scientific">Streptomyces doebereineriae</name>
    <dbReference type="NCBI Taxonomy" id="3075528"/>
    <lineage>
        <taxon>Bacteria</taxon>
        <taxon>Bacillati</taxon>
        <taxon>Actinomycetota</taxon>
        <taxon>Actinomycetes</taxon>
        <taxon>Kitasatosporales</taxon>
        <taxon>Streptomycetaceae</taxon>
        <taxon>Streptomyces</taxon>
    </lineage>
</organism>
<dbReference type="GO" id="GO:0016874">
    <property type="term" value="F:ligase activity"/>
    <property type="evidence" value="ECO:0007669"/>
    <property type="project" value="UniProtKB-KW"/>
</dbReference>
<dbReference type="InterPro" id="IPR045851">
    <property type="entry name" value="AMP-bd_C_sf"/>
</dbReference>
<reference evidence="4" key="1">
    <citation type="submission" date="2023-07" db="EMBL/GenBank/DDBJ databases">
        <title>30 novel species of actinomycetes from the DSMZ collection.</title>
        <authorList>
            <person name="Nouioui I."/>
        </authorList>
    </citation>
    <scope>NUCLEOTIDE SEQUENCE [LARGE SCALE GENOMIC DNA]</scope>
    <source>
        <strain evidence="4">DSM 41640</strain>
    </source>
</reference>
<evidence type="ECO:0000313" key="4">
    <source>
        <dbReference type="Proteomes" id="UP001183824"/>
    </source>
</evidence>
<dbReference type="InterPro" id="IPR000873">
    <property type="entry name" value="AMP-dep_synth/lig_dom"/>
</dbReference>
<gene>
    <name evidence="3" type="ORF">RNB18_17050</name>
</gene>
<feature type="compositionally biased region" description="Basic and acidic residues" evidence="1">
    <location>
        <begin position="446"/>
        <end position="455"/>
    </location>
</feature>
<dbReference type="RefSeq" id="WP_311714921.1">
    <property type="nucleotide sequence ID" value="NZ_JAVREZ010000005.1"/>
</dbReference>
<sequence length="455" mass="49241">MREASKRLAEWRGADVSGAPTIALTPRRGIPGIIDLLAAYQHDGHAAVVPAQYHTAPSWRLDVPTSTPSSTGTISVQNGEPSRLRHELPFSTFTSRLAGRRLFAASGGSTGTHRVGEVPVGKLDPLPAAYQMTGLGRNSRMYVGGPWSHSAFVWAFYSALESGITAVVASHFRPRQVVRALDDLSVDWALLPPTEFHALASTIRQDAWRPRSLRTVVTTGGATRPAARDTWYGALAPDRVFDMFATTEGIGVLLANGVEQLERLGTSGRPVWAKVQIRDSRGRVLDRPGEVGELFMRSLSRASTEAAPFRSAGDRARIDEDGYVFLMGRTDDEVVIEGQNINLHELARAIERATNVDEAVVIEASFGDGQSPQLGVVVVSDETGVDELRRCAAPVIGELFGPLAIPRRWVAVRALPTTPNGKVDWRKLTQLLDRTSARGVQGGKSEGTEHTCEGT</sequence>